<name>A0ABS5KR61_9ACTN</name>
<evidence type="ECO:0008006" key="3">
    <source>
        <dbReference type="Google" id="ProtNLM"/>
    </source>
</evidence>
<sequence>MPESEPFDGMLAAANRDMLDHVRARIHPGIPQEVDSRAALRAPSEPAAGDTACSAKPKTVVDDLWALSGEEEVCLALELTRELTDAIDQSLDMALAVSRDSGSARTRALLHALCVDLAAARDFEPEQARASTLAFACDAPLTPDLRRDTLDVPVGTAWSEETKWPTGVGARLRTVSRKYRSGRYLVEIPEA</sequence>
<keyword evidence="2" id="KW-1185">Reference proteome</keyword>
<protein>
    <recommendedName>
        <fullName evidence="3">Nucleotide exchange factor GrpE</fullName>
    </recommendedName>
</protein>
<dbReference type="EMBL" id="JAAFYZ010000050">
    <property type="protein sequence ID" value="MBS2548505.1"/>
    <property type="molecule type" value="Genomic_DNA"/>
</dbReference>
<dbReference type="Proteomes" id="UP000730482">
    <property type="component" value="Unassembled WGS sequence"/>
</dbReference>
<gene>
    <name evidence="1" type="ORF">KGQ19_16685</name>
</gene>
<organism evidence="1 2">
    <name type="scientific">Catenulispora pinistramenti</name>
    <dbReference type="NCBI Taxonomy" id="2705254"/>
    <lineage>
        <taxon>Bacteria</taxon>
        <taxon>Bacillati</taxon>
        <taxon>Actinomycetota</taxon>
        <taxon>Actinomycetes</taxon>
        <taxon>Catenulisporales</taxon>
        <taxon>Catenulisporaceae</taxon>
        <taxon>Catenulispora</taxon>
    </lineage>
</organism>
<evidence type="ECO:0000313" key="1">
    <source>
        <dbReference type="EMBL" id="MBS2548505.1"/>
    </source>
</evidence>
<dbReference type="RefSeq" id="WP_212010085.1">
    <property type="nucleotide sequence ID" value="NZ_JAAFYZ010000050.1"/>
</dbReference>
<proteinExistence type="predicted"/>
<reference evidence="1 2" key="1">
    <citation type="submission" date="2020-02" db="EMBL/GenBank/DDBJ databases">
        <title>Acidophilic actinobacteria isolated from forest soil.</title>
        <authorList>
            <person name="Golinska P."/>
        </authorList>
    </citation>
    <scope>NUCLEOTIDE SEQUENCE [LARGE SCALE GENOMIC DNA]</scope>
    <source>
        <strain evidence="1 2">NL8</strain>
    </source>
</reference>
<evidence type="ECO:0000313" key="2">
    <source>
        <dbReference type="Proteomes" id="UP000730482"/>
    </source>
</evidence>
<comment type="caution">
    <text evidence="1">The sequence shown here is derived from an EMBL/GenBank/DDBJ whole genome shotgun (WGS) entry which is preliminary data.</text>
</comment>
<accession>A0ABS5KR61</accession>